<evidence type="ECO:0000256" key="5">
    <source>
        <dbReference type="ARBA" id="ARBA00022691"/>
    </source>
</evidence>
<feature type="binding site" evidence="7">
    <location>
        <position position="117"/>
    </location>
    <ligand>
        <name>S-adenosyl-L-methionine</name>
        <dbReference type="ChEBI" id="CHEBI:59789"/>
    </ligand>
</feature>
<sequence length="212" mass="24930">MRVRNIPGVDGLLKDSKYFVECQQNKKLKVKEIFPDQHPLHLEIGMGKGQFLTILAERNPKVNFIGIEKSKELLWKVCKSLEETSLTNIKVLHQRAEGLEEIFEANKIQRIYLNFSDPWPKARHYKRRLTHHSFLEQYKVILSEKGEIHFKTDGLELFNFSVEEFKQMQGLKLKEITYDLHKNPPMDNVMTEYEEKFVKAGKKICKLIAVVE</sequence>
<comment type="caution">
    <text evidence="7">Lacks conserved residue(s) required for the propagation of feature annotation.</text>
</comment>
<organism evidence="8 9">
    <name type="scientific">Alkaliphilus hydrothermalis</name>
    <dbReference type="NCBI Taxonomy" id="1482730"/>
    <lineage>
        <taxon>Bacteria</taxon>
        <taxon>Bacillati</taxon>
        <taxon>Bacillota</taxon>
        <taxon>Clostridia</taxon>
        <taxon>Peptostreptococcales</taxon>
        <taxon>Natronincolaceae</taxon>
        <taxon>Alkaliphilus</taxon>
    </lineage>
</organism>
<dbReference type="Pfam" id="PF02390">
    <property type="entry name" value="Methyltransf_4"/>
    <property type="match status" value="1"/>
</dbReference>
<keyword evidence="6 7" id="KW-0819">tRNA processing</keyword>
<dbReference type="PANTHER" id="PTHR23417:SF14">
    <property type="entry name" value="PENTACOTRIPEPTIDE-REPEAT REGION OF PRORP DOMAIN-CONTAINING PROTEIN"/>
    <property type="match status" value="1"/>
</dbReference>
<dbReference type="Proteomes" id="UP001314796">
    <property type="component" value="Unassembled WGS sequence"/>
</dbReference>
<dbReference type="NCBIfam" id="TIGR00091">
    <property type="entry name" value="tRNA (guanosine(46)-N7)-methyltransferase TrmB"/>
    <property type="match status" value="1"/>
</dbReference>
<evidence type="ECO:0000313" key="9">
    <source>
        <dbReference type="Proteomes" id="UP001314796"/>
    </source>
</evidence>
<comment type="pathway">
    <text evidence="7">tRNA modification; N(7)-methylguanine-tRNA biosynthesis.</text>
</comment>
<dbReference type="HAMAP" id="MF_01057">
    <property type="entry name" value="tRNA_methyltr_TrmB"/>
    <property type="match status" value="1"/>
</dbReference>
<dbReference type="SUPFAM" id="SSF53335">
    <property type="entry name" value="S-adenosyl-L-methionine-dependent methyltransferases"/>
    <property type="match status" value="1"/>
</dbReference>
<feature type="binding site" evidence="7">
    <location>
        <begin position="191"/>
        <end position="194"/>
    </location>
    <ligand>
        <name>substrate</name>
    </ligand>
</feature>
<comment type="catalytic activity">
    <reaction evidence="1 7">
        <text>guanosine(46) in tRNA + S-adenosyl-L-methionine = N(7)-methylguanosine(46) in tRNA + S-adenosyl-L-homocysteine</text>
        <dbReference type="Rhea" id="RHEA:42708"/>
        <dbReference type="Rhea" id="RHEA-COMP:10188"/>
        <dbReference type="Rhea" id="RHEA-COMP:10189"/>
        <dbReference type="ChEBI" id="CHEBI:57856"/>
        <dbReference type="ChEBI" id="CHEBI:59789"/>
        <dbReference type="ChEBI" id="CHEBI:74269"/>
        <dbReference type="ChEBI" id="CHEBI:74480"/>
        <dbReference type="EC" id="2.1.1.33"/>
    </reaction>
</comment>
<evidence type="ECO:0000313" key="8">
    <source>
        <dbReference type="EMBL" id="MBM7615243.1"/>
    </source>
</evidence>
<proteinExistence type="inferred from homology"/>
<dbReference type="InterPro" id="IPR003358">
    <property type="entry name" value="tRNA_(Gua-N-7)_MeTrfase_Trmb"/>
</dbReference>
<feature type="binding site" evidence="7">
    <location>
        <position position="43"/>
    </location>
    <ligand>
        <name>S-adenosyl-L-methionine</name>
        <dbReference type="ChEBI" id="CHEBI:59789"/>
    </ligand>
</feature>
<dbReference type="RefSeq" id="WP_204402206.1">
    <property type="nucleotide sequence ID" value="NZ_JAFBEE010000010.1"/>
</dbReference>
<evidence type="ECO:0000256" key="4">
    <source>
        <dbReference type="ARBA" id="ARBA00022679"/>
    </source>
</evidence>
<evidence type="ECO:0000256" key="6">
    <source>
        <dbReference type="ARBA" id="ARBA00022694"/>
    </source>
</evidence>
<reference evidence="8 9" key="1">
    <citation type="submission" date="2021-01" db="EMBL/GenBank/DDBJ databases">
        <title>Genomic Encyclopedia of Type Strains, Phase IV (KMG-IV): sequencing the most valuable type-strain genomes for metagenomic binning, comparative biology and taxonomic classification.</title>
        <authorList>
            <person name="Goeker M."/>
        </authorList>
    </citation>
    <scope>NUCLEOTIDE SEQUENCE [LARGE SCALE GENOMIC DNA]</scope>
    <source>
        <strain evidence="8 9">DSM 25890</strain>
    </source>
</reference>
<dbReference type="EMBL" id="JAFBEE010000010">
    <property type="protein sequence ID" value="MBM7615243.1"/>
    <property type="molecule type" value="Genomic_DNA"/>
</dbReference>
<keyword evidence="4 7" id="KW-0808">Transferase</keyword>
<evidence type="ECO:0000256" key="3">
    <source>
        <dbReference type="ARBA" id="ARBA00022603"/>
    </source>
</evidence>
<evidence type="ECO:0000256" key="1">
    <source>
        <dbReference type="ARBA" id="ARBA00000142"/>
    </source>
</evidence>
<keyword evidence="5 7" id="KW-0949">S-adenosyl-L-methionine</keyword>
<dbReference type="InterPro" id="IPR055361">
    <property type="entry name" value="tRNA_methyltr_TrmB_bact"/>
</dbReference>
<dbReference type="CDD" id="cd02440">
    <property type="entry name" value="AdoMet_MTases"/>
    <property type="match status" value="1"/>
</dbReference>
<dbReference type="InterPro" id="IPR029063">
    <property type="entry name" value="SAM-dependent_MTases_sf"/>
</dbReference>
<comment type="similarity">
    <text evidence="7">Belongs to the class I-like SAM-binding methyltransferase superfamily. TrmB family.</text>
</comment>
<feature type="binding site" evidence="7">
    <location>
        <position position="121"/>
    </location>
    <ligand>
        <name>substrate</name>
    </ligand>
</feature>
<comment type="caution">
    <text evidence="8">The sequence shown here is derived from an EMBL/GenBank/DDBJ whole genome shotgun (WGS) entry which is preliminary data.</text>
</comment>
<name>A0ABS2NQL8_9FIRM</name>
<dbReference type="PANTHER" id="PTHR23417">
    <property type="entry name" value="3-DEOXY-D-MANNO-OCTULOSONIC-ACID TRANSFERASE/TRNA GUANINE-N 7 - -METHYLTRANSFERASE"/>
    <property type="match status" value="1"/>
</dbReference>
<dbReference type="GO" id="GO:0008176">
    <property type="term" value="F:tRNA (guanine(46)-N7)-methyltransferase activity"/>
    <property type="evidence" value="ECO:0007669"/>
    <property type="project" value="UniProtKB-EC"/>
</dbReference>
<comment type="function">
    <text evidence="2 7">Catalyzes the formation of N(7)-methylguanine at position 46 (m7G46) in tRNA.</text>
</comment>
<dbReference type="PROSITE" id="PS51625">
    <property type="entry name" value="SAM_MT_TRMB"/>
    <property type="match status" value="1"/>
</dbReference>
<keyword evidence="9" id="KW-1185">Reference proteome</keyword>
<dbReference type="Gene3D" id="3.40.50.150">
    <property type="entry name" value="Vaccinia Virus protein VP39"/>
    <property type="match status" value="1"/>
</dbReference>
<accession>A0ABS2NQL8</accession>
<evidence type="ECO:0000256" key="2">
    <source>
        <dbReference type="ARBA" id="ARBA00003015"/>
    </source>
</evidence>
<feature type="binding site" evidence="7">
    <location>
        <position position="68"/>
    </location>
    <ligand>
        <name>S-adenosyl-L-methionine</name>
        <dbReference type="ChEBI" id="CHEBI:59789"/>
    </ligand>
</feature>
<gene>
    <name evidence="7" type="primary">trmB</name>
    <name evidence="8" type="ORF">JOC73_001805</name>
</gene>
<feature type="binding site" evidence="7">
    <location>
        <position position="153"/>
    </location>
    <ligand>
        <name>substrate</name>
    </ligand>
</feature>
<protein>
    <recommendedName>
        <fullName evidence="7">tRNA (guanine-N(7)-)-methyltransferase</fullName>
        <ecNumber evidence="7">2.1.1.33</ecNumber>
    </recommendedName>
    <alternativeName>
        <fullName evidence="7">tRNA (guanine(46)-N(7))-methyltransferase</fullName>
    </alternativeName>
    <alternativeName>
        <fullName evidence="7">tRNA(m7G46)-methyltransferase</fullName>
    </alternativeName>
</protein>
<keyword evidence="3 7" id="KW-0489">Methyltransferase</keyword>
<dbReference type="NCBIfam" id="NF001080">
    <property type="entry name" value="PRK00121.2-2"/>
    <property type="match status" value="1"/>
</dbReference>
<evidence type="ECO:0000256" key="7">
    <source>
        <dbReference type="HAMAP-Rule" id="MF_01057"/>
    </source>
</evidence>
<dbReference type="EC" id="2.1.1.33" evidence="7"/>